<feature type="domain" description="Letm1 RBD" evidence="16">
    <location>
        <begin position="263"/>
        <end position="506"/>
    </location>
</feature>
<accession>A0A830HC74</accession>
<dbReference type="InterPro" id="IPR044202">
    <property type="entry name" value="LETM1/MDM38-like"/>
</dbReference>
<keyword evidence="5 14" id="KW-0812">Transmembrane</keyword>
<proteinExistence type="inferred from homology"/>
<feature type="domain" description="EF-hand" evidence="15">
    <location>
        <begin position="715"/>
        <end position="750"/>
    </location>
</feature>
<comment type="caution">
    <text evidence="17">The sequence shown here is derived from an EMBL/GenBank/DDBJ whole genome shotgun (WGS) entry which is preliminary data.</text>
</comment>
<evidence type="ECO:0000313" key="18">
    <source>
        <dbReference type="Proteomes" id="UP000660262"/>
    </source>
</evidence>
<keyword evidence="7" id="KW-0106">Calcium</keyword>
<evidence type="ECO:0000256" key="7">
    <source>
        <dbReference type="ARBA" id="ARBA00022837"/>
    </source>
</evidence>
<feature type="compositionally biased region" description="Low complexity" evidence="13">
    <location>
        <begin position="74"/>
        <end position="89"/>
    </location>
</feature>
<feature type="compositionally biased region" description="Acidic residues" evidence="13">
    <location>
        <begin position="604"/>
        <end position="614"/>
    </location>
</feature>
<evidence type="ECO:0000259" key="15">
    <source>
        <dbReference type="PROSITE" id="PS50222"/>
    </source>
</evidence>
<organism evidence="17 18">
    <name type="scientific">Pycnococcus provasolii</name>
    <dbReference type="NCBI Taxonomy" id="41880"/>
    <lineage>
        <taxon>Eukaryota</taxon>
        <taxon>Viridiplantae</taxon>
        <taxon>Chlorophyta</taxon>
        <taxon>Pseudoscourfieldiophyceae</taxon>
        <taxon>Pseudoscourfieldiales</taxon>
        <taxon>Pycnococcaceae</taxon>
        <taxon>Pycnococcus</taxon>
    </lineage>
</organism>
<dbReference type="InterPro" id="IPR018247">
    <property type="entry name" value="EF_Hand_1_Ca_BS"/>
</dbReference>
<dbReference type="PROSITE" id="PS50222">
    <property type="entry name" value="EF_HAND_2"/>
    <property type="match status" value="2"/>
</dbReference>
<protein>
    <recommendedName>
        <fullName evidence="3">Mitochondrial proton/calcium exchanger protein</fullName>
    </recommendedName>
    <alternativeName>
        <fullName evidence="11">Leucine zipper-EF-hand-containing transmembrane protein 1</fullName>
    </alternativeName>
</protein>
<keyword evidence="10 14" id="KW-0472">Membrane</keyword>
<comment type="subcellular location">
    <subcellularLocation>
        <location evidence="1">Mitochondrion inner membrane</location>
        <topology evidence="1">Single-pass membrane protein</topology>
    </subcellularLocation>
</comment>
<evidence type="ECO:0000256" key="14">
    <source>
        <dbReference type="SAM" id="Phobius"/>
    </source>
</evidence>
<dbReference type="PROSITE" id="PS51758">
    <property type="entry name" value="LETM1_RBD"/>
    <property type="match status" value="1"/>
</dbReference>
<dbReference type="GO" id="GO:0015297">
    <property type="term" value="F:antiporter activity"/>
    <property type="evidence" value="ECO:0007669"/>
    <property type="project" value="UniProtKB-KW"/>
</dbReference>
<keyword evidence="6" id="KW-0999">Mitochondrion inner membrane</keyword>
<dbReference type="Gene3D" id="1.10.238.10">
    <property type="entry name" value="EF-hand"/>
    <property type="match status" value="1"/>
</dbReference>
<evidence type="ECO:0000256" key="10">
    <source>
        <dbReference type="ARBA" id="ARBA00023136"/>
    </source>
</evidence>
<evidence type="ECO:0000256" key="9">
    <source>
        <dbReference type="ARBA" id="ARBA00023128"/>
    </source>
</evidence>
<reference evidence="17" key="1">
    <citation type="submission" date="2020-10" db="EMBL/GenBank/DDBJ databases">
        <title>Unveiling of a novel bifunctional photoreceptor, Dualchrome1, isolated from a cosmopolitan green alga.</title>
        <authorList>
            <person name="Suzuki S."/>
            <person name="Kawachi M."/>
        </authorList>
    </citation>
    <scope>NUCLEOTIDE SEQUENCE</scope>
    <source>
        <strain evidence="17">NIES 2893</strain>
    </source>
</reference>
<feature type="region of interest" description="Disordered" evidence="13">
    <location>
        <begin position="591"/>
        <end position="616"/>
    </location>
</feature>
<dbReference type="GO" id="GO:0043022">
    <property type="term" value="F:ribosome binding"/>
    <property type="evidence" value="ECO:0007669"/>
    <property type="project" value="InterPro"/>
</dbReference>
<evidence type="ECO:0000256" key="1">
    <source>
        <dbReference type="ARBA" id="ARBA00004434"/>
    </source>
</evidence>
<evidence type="ECO:0000256" key="3">
    <source>
        <dbReference type="ARBA" id="ARBA00020557"/>
    </source>
</evidence>
<gene>
    <name evidence="17" type="ORF">PPROV_000301600</name>
</gene>
<evidence type="ECO:0000259" key="16">
    <source>
        <dbReference type="PROSITE" id="PS51758"/>
    </source>
</evidence>
<dbReference type="CDD" id="cd00051">
    <property type="entry name" value="EFh"/>
    <property type="match status" value="1"/>
</dbReference>
<feature type="domain" description="EF-hand" evidence="15">
    <location>
        <begin position="762"/>
        <end position="797"/>
    </location>
</feature>
<dbReference type="GO" id="GO:0030003">
    <property type="term" value="P:intracellular monoatomic cation homeostasis"/>
    <property type="evidence" value="ECO:0007669"/>
    <property type="project" value="TreeGrafter"/>
</dbReference>
<evidence type="ECO:0000256" key="11">
    <source>
        <dbReference type="ARBA" id="ARBA00031360"/>
    </source>
</evidence>
<evidence type="ECO:0000256" key="13">
    <source>
        <dbReference type="SAM" id="MobiDB-lite"/>
    </source>
</evidence>
<dbReference type="Proteomes" id="UP000660262">
    <property type="component" value="Unassembled WGS sequence"/>
</dbReference>
<dbReference type="Pfam" id="PF13499">
    <property type="entry name" value="EF-hand_7"/>
    <property type="match status" value="1"/>
</dbReference>
<dbReference type="OrthoDB" id="275278at2759"/>
<feature type="region of interest" description="Disordered" evidence="13">
    <location>
        <begin position="536"/>
        <end position="567"/>
    </location>
</feature>
<dbReference type="PANTHER" id="PTHR14009:SF1">
    <property type="entry name" value="MITOCHONDRIAL PROTON_CALCIUM EXCHANGER PROTEIN"/>
    <property type="match status" value="1"/>
</dbReference>
<dbReference type="Pfam" id="PF07766">
    <property type="entry name" value="LETM1_RBD"/>
    <property type="match status" value="1"/>
</dbReference>
<dbReference type="InterPro" id="IPR011992">
    <property type="entry name" value="EF-hand-dom_pair"/>
</dbReference>
<feature type="compositionally biased region" description="Basic and acidic residues" evidence="13">
    <location>
        <begin position="536"/>
        <end position="552"/>
    </location>
</feature>
<evidence type="ECO:0000256" key="6">
    <source>
        <dbReference type="ARBA" id="ARBA00022792"/>
    </source>
</evidence>
<keyword evidence="4" id="KW-0050">Antiport</keyword>
<dbReference type="PROSITE" id="PS00018">
    <property type="entry name" value="EF_HAND_1"/>
    <property type="match status" value="2"/>
</dbReference>
<keyword evidence="9 12" id="KW-0496">Mitochondrion</keyword>
<name>A0A830HC74_9CHLO</name>
<feature type="transmembrane region" description="Helical" evidence="14">
    <location>
        <begin position="217"/>
        <end position="240"/>
    </location>
</feature>
<evidence type="ECO:0000256" key="12">
    <source>
        <dbReference type="PROSITE-ProRule" id="PRU01094"/>
    </source>
</evidence>
<dbReference type="GO" id="GO:0005743">
    <property type="term" value="C:mitochondrial inner membrane"/>
    <property type="evidence" value="ECO:0007669"/>
    <property type="project" value="UniProtKB-SubCell"/>
</dbReference>
<dbReference type="InterPro" id="IPR033122">
    <property type="entry name" value="LETM1-like_RBD"/>
</dbReference>
<evidence type="ECO:0000256" key="5">
    <source>
        <dbReference type="ARBA" id="ARBA00022692"/>
    </source>
</evidence>
<evidence type="ECO:0000256" key="4">
    <source>
        <dbReference type="ARBA" id="ARBA00022449"/>
    </source>
</evidence>
<dbReference type="AlphaFoldDB" id="A0A830HC74"/>
<evidence type="ECO:0000256" key="8">
    <source>
        <dbReference type="ARBA" id="ARBA00022989"/>
    </source>
</evidence>
<evidence type="ECO:0000313" key="17">
    <source>
        <dbReference type="EMBL" id="GHP04262.1"/>
    </source>
</evidence>
<comment type="similarity">
    <text evidence="2">Belongs to the LETM1 family.</text>
</comment>
<keyword evidence="8 14" id="KW-1133">Transmembrane helix</keyword>
<dbReference type="SUPFAM" id="SSF47473">
    <property type="entry name" value="EF-hand"/>
    <property type="match status" value="1"/>
</dbReference>
<dbReference type="SMART" id="SM00054">
    <property type="entry name" value="EFh"/>
    <property type="match status" value="2"/>
</dbReference>
<dbReference type="PANTHER" id="PTHR14009">
    <property type="entry name" value="LEUCINE ZIPPER-EF-HAND CONTAINING TRANSMEMBRANE PROTEIN"/>
    <property type="match status" value="1"/>
</dbReference>
<dbReference type="InterPro" id="IPR002048">
    <property type="entry name" value="EF_hand_dom"/>
</dbReference>
<evidence type="ECO:0000256" key="2">
    <source>
        <dbReference type="ARBA" id="ARBA00009584"/>
    </source>
</evidence>
<keyword evidence="18" id="KW-1185">Reference proteome</keyword>
<keyword evidence="4" id="KW-0813">Transport</keyword>
<sequence>MNIDDVTPSYHENTRRQVYRGDLMLLRHRTRSHSLVQQHSFAASAIVQPNQKQDGEASFDEAPQITRNDGNSRTSSSAATAKTKSQSAQNFKDKEDEEAVEKLETVMERARRRREDGRNIAKVVSRAVSVVTTFLVKTPGWLADNAAYFASLDAAQWSEKLKKLRKDIGHFVYHYWVGSKLLAADISISTRLVTKVLRGKQLTRRERLQLTRTTADIIRIVPMLFFVLVPFMEFLLPVALKLFPNILPSTYEHKEERDAALRRRLLAKMEMAAFLQDSVLEMSKDIKRTGYSSEDSENELVDFITRVRSGEKVSNGDIVRLAPLFNDELTLDNLRRSHLEQLCEFVGISNLGTDGFLRYKLRTHLRKLREDDYDIRREGVDSLTDSEMRAACNARGMRAPHGSGSREFMSKQLEEWIELSLGHSLPSSLLLLSRALTLASASSSIVASEKLEDRLVKTSEVLSYLPNDSRKLARSALAARASTAEEEIETESIVTAAAPAEQGEMEVATEVPEMGSHAEIAKHYEQRLEYLQEQDKLAREEAKEEEERRQREEEEEAASLAAEAPMEDTATTVVAEGVPDISTPHMTAEMQEDEAELQAAAESQDAESSEEEMNETERLAQAMLTLASQSCVTGERSRLIGLVQNELDLMREIETSDATAETSYMSFGGGKGLQCTRGTSKRRADPGYSSEIKNAASAAGRVANMLRDVDKELAALDQKVGDSMRIFDSDNDGVISVNEIGSAPEEVFLRHIRKDGMNNGKKYKEKVLRLFQSIDTDGDGKITLEEIKSALKTMEKYK</sequence>
<dbReference type="EMBL" id="BNJQ01000007">
    <property type="protein sequence ID" value="GHP04262.1"/>
    <property type="molecule type" value="Genomic_DNA"/>
</dbReference>
<dbReference type="GO" id="GO:0005509">
    <property type="term" value="F:calcium ion binding"/>
    <property type="evidence" value="ECO:0007669"/>
    <property type="project" value="InterPro"/>
</dbReference>
<feature type="region of interest" description="Disordered" evidence="13">
    <location>
        <begin position="49"/>
        <end position="100"/>
    </location>
</feature>